<dbReference type="EMBL" id="JAVIDL010000039">
    <property type="protein sequence ID" value="MDQ8936926.1"/>
    <property type="molecule type" value="Genomic_DNA"/>
</dbReference>
<comment type="cofactor">
    <cofactor evidence="2">
        <name>Mn(2+)</name>
        <dbReference type="ChEBI" id="CHEBI:29035"/>
    </cofactor>
</comment>
<evidence type="ECO:0000256" key="9">
    <source>
        <dbReference type="ARBA" id="ARBA00022842"/>
    </source>
</evidence>
<feature type="binding site" evidence="15">
    <location>
        <position position="225"/>
    </location>
    <ligand>
        <name>substrate</name>
    </ligand>
</feature>
<dbReference type="GO" id="GO:0051287">
    <property type="term" value="F:NAD binding"/>
    <property type="evidence" value="ECO:0007669"/>
    <property type="project" value="InterPro"/>
</dbReference>
<dbReference type="Pfam" id="PF00180">
    <property type="entry name" value="Iso_dh"/>
    <property type="match status" value="1"/>
</dbReference>
<keyword evidence="12 15" id="KW-0464">Manganese</keyword>
<evidence type="ECO:0000256" key="4">
    <source>
        <dbReference type="ARBA" id="ARBA00008319"/>
    </source>
</evidence>
<organism evidence="18 19">
    <name type="scientific">Acinetobacter rudis</name>
    <dbReference type="NCBI Taxonomy" id="632955"/>
    <lineage>
        <taxon>Bacteria</taxon>
        <taxon>Pseudomonadati</taxon>
        <taxon>Pseudomonadota</taxon>
        <taxon>Gammaproteobacteria</taxon>
        <taxon>Moraxellales</taxon>
        <taxon>Moraxellaceae</taxon>
        <taxon>Acinetobacter</taxon>
    </lineage>
</organism>
<dbReference type="InterPro" id="IPR019818">
    <property type="entry name" value="IsoCit/isopropylmalate_DH_CS"/>
</dbReference>
<dbReference type="GO" id="GO:0003862">
    <property type="term" value="F:3-isopropylmalate dehydrogenase activity"/>
    <property type="evidence" value="ECO:0007669"/>
    <property type="project" value="UniProtKB-UniRule"/>
</dbReference>
<proteinExistence type="inferred from homology"/>
<sequence>MSKNILILAGDGIGPEIIAAAEQVLQRVNVQFGLDLTWQHGLLGGAAIDAHGEPYPAVTAAQAAQADAILLGAVGGPKWDSIERSIRPERGLLKIRSELNLFANLRPALLYPQLADASSLKPEVVAGLDILIVRELTGGIYFGQPRGIRELENGEKQGYNTDVYSESEIKRIAKVAFELAGLRGSKVCSVDKANVLEVTELWKQTVTAMQQAEYPNIELSHMYVDNAAMQLVRAPKQFDVIVTGNLFGDILSDEAAMLTGSIGMLPSASLDENGKGMYEPCHGSAPDIAGQDVANPLATILSVAMMLRYSFREEAAAKAIEDAVGKVLDQGLRTADIMSEGMQRVGTVAMGAAVVAALGE</sequence>
<evidence type="ECO:0000256" key="14">
    <source>
        <dbReference type="ARBA" id="ARBA00023577"/>
    </source>
</evidence>
<dbReference type="AlphaFoldDB" id="A0AAW8JCU8"/>
<dbReference type="FunFam" id="3.40.718.10:FF:000004">
    <property type="entry name" value="3-isopropylmalate dehydrogenase"/>
    <property type="match status" value="1"/>
</dbReference>
<name>A0AAW8JCU8_9GAMM</name>
<evidence type="ECO:0000256" key="7">
    <source>
        <dbReference type="ARBA" id="ARBA00022605"/>
    </source>
</evidence>
<comment type="cofactor">
    <cofactor evidence="15 16">
        <name>Mg(2+)</name>
        <dbReference type="ChEBI" id="CHEBI:18420"/>
    </cofactor>
    <cofactor evidence="15 16">
        <name>Mn(2+)</name>
        <dbReference type="ChEBI" id="CHEBI:29035"/>
    </cofactor>
    <text evidence="15 16">Binds 1 Mg(2+) or Mn(2+) ion per subunit.</text>
</comment>
<dbReference type="Gene3D" id="3.40.718.10">
    <property type="entry name" value="Isopropylmalate Dehydrogenase"/>
    <property type="match status" value="1"/>
</dbReference>
<feature type="binding site" evidence="15">
    <location>
        <begin position="283"/>
        <end position="295"/>
    </location>
    <ligand>
        <name>NAD(+)</name>
        <dbReference type="ChEBI" id="CHEBI:57540"/>
    </ligand>
</feature>
<evidence type="ECO:0000256" key="10">
    <source>
        <dbReference type="ARBA" id="ARBA00023002"/>
    </source>
</evidence>
<dbReference type="SMART" id="SM01329">
    <property type="entry name" value="Iso_dh"/>
    <property type="match status" value="1"/>
</dbReference>
<gene>
    <name evidence="15 18" type="primary">leuB</name>
    <name evidence="18" type="ORF">RFH47_14480</name>
</gene>
<comment type="function">
    <text evidence="14 15 16">Catalyzes the oxidation of 3-carboxy-2-hydroxy-4-methylpentanoate (3-isopropylmalate) to 3-carboxy-4-methyl-2-oxopentanoate. The product decarboxylates to 4-methyl-2 oxopentanoate.</text>
</comment>
<dbReference type="GO" id="GO:0000287">
    <property type="term" value="F:magnesium ion binding"/>
    <property type="evidence" value="ECO:0007669"/>
    <property type="project" value="InterPro"/>
</dbReference>
<feature type="binding site" evidence="15">
    <location>
        <position position="134"/>
    </location>
    <ligand>
        <name>substrate</name>
    </ligand>
</feature>
<dbReference type="Proteomes" id="UP001243844">
    <property type="component" value="Unassembled WGS sequence"/>
</dbReference>
<evidence type="ECO:0000256" key="15">
    <source>
        <dbReference type="HAMAP-Rule" id="MF_01033"/>
    </source>
</evidence>
<dbReference type="RefSeq" id="WP_308982005.1">
    <property type="nucleotide sequence ID" value="NZ_JAVIDL010000039.1"/>
</dbReference>
<feature type="binding site" evidence="15">
    <location>
        <position position="106"/>
    </location>
    <ligand>
        <name>substrate</name>
    </ligand>
</feature>
<keyword evidence="6 15" id="KW-0432">Leucine biosynthesis</keyword>
<evidence type="ECO:0000256" key="11">
    <source>
        <dbReference type="ARBA" id="ARBA00023027"/>
    </source>
</evidence>
<evidence type="ECO:0000256" key="13">
    <source>
        <dbReference type="ARBA" id="ARBA00023304"/>
    </source>
</evidence>
<evidence type="ECO:0000259" key="17">
    <source>
        <dbReference type="SMART" id="SM01329"/>
    </source>
</evidence>
<comment type="subunit">
    <text evidence="5 15 16">Homodimer.</text>
</comment>
<comment type="pathway">
    <text evidence="3 15 16">Amino-acid biosynthesis; L-leucine biosynthesis; L-leucine from 3-methyl-2-oxobutanoate: step 3/4.</text>
</comment>
<keyword evidence="9 15" id="KW-0460">Magnesium</keyword>
<evidence type="ECO:0000256" key="1">
    <source>
        <dbReference type="ARBA" id="ARBA00000624"/>
    </source>
</evidence>
<evidence type="ECO:0000256" key="16">
    <source>
        <dbReference type="RuleBase" id="RU004445"/>
    </source>
</evidence>
<evidence type="ECO:0000256" key="12">
    <source>
        <dbReference type="ARBA" id="ARBA00023211"/>
    </source>
</evidence>
<feature type="domain" description="Isopropylmalate dehydrogenase-like" evidence="17">
    <location>
        <begin position="4"/>
        <end position="354"/>
    </location>
</feature>
<comment type="similarity">
    <text evidence="4 15">Belongs to the isocitrate and isopropylmalate dehydrogenases family. LeuB type 1 subfamily.</text>
</comment>
<evidence type="ECO:0000256" key="5">
    <source>
        <dbReference type="ARBA" id="ARBA00011738"/>
    </source>
</evidence>
<accession>A0AAW8JCU8</accession>
<feature type="binding site" evidence="15">
    <location>
        <position position="96"/>
    </location>
    <ligand>
        <name>substrate</name>
    </ligand>
</feature>
<dbReference type="NCBIfam" id="TIGR00169">
    <property type="entry name" value="leuB"/>
    <property type="match status" value="1"/>
</dbReference>
<feature type="binding site" evidence="15">
    <location>
        <begin position="76"/>
        <end position="89"/>
    </location>
    <ligand>
        <name>NAD(+)</name>
        <dbReference type="ChEBI" id="CHEBI:57540"/>
    </ligand>
</feature>
<dbReference type="SUPFAM" id="SSF53659">
    <property type="entry name" value="Isocitrate/Isopropylmalate dehydrogenase-like"/>
    <property type="match status" value="1"/>
</dbReference>
<comment type="subcellular location">
    <subcellularLocation>
        <location evidence="15">Cytoplasm</location>
    </subcellularLocation>
</comment>
<evidence type="ECO:0000313" key="19">
    <source>
        <dbReference type="Proteomes" id="UP001243844"/>
    </source>
</evidence>
<feature type="binding site" evidence="15">
    <location>
        <position position="225"/>
    </location>
    <ligand>
        <name>Mg(2+)</name>
        <dbReference type="ChEBI" id="CHEBI:18420"/>
    </ligand>
</feature>
<evidence type="ECO:0000256" key="8">
    <source>
        <dbReference type="ARBA" id="ARBA00022723"/>
    </source>
</evidence>
<dbReference type="PANTHER" id="PTHR42979">
    <property type="entry name" value="3-ISOPROPYLMALATE DEHYDROGENASE"/>
    <property type="match status" value="1"/>
</dbReference>
<dbReference type="PANTHER" id="PTHR42979:SF1">
    <property type="entry name" value="3-ISOPROPYLMALATE DEHYDROGENASE"/>
    <property type="match status" value="1"/>
</dbReference>
<keyword evidence="13 15" id="KW-0100">Branched-chain amino acid biosynthesis</keyword>
<comment type="caution">
    <text evidence="18">The sequence shown here is derived from an EMBL/GenBank/DDBJ whole genome shotgun (WGS) entry which is preliminary data.</text>
</comment>
<feature type="site" description="Important for catalysis" evidence="15">
    <location>
        <position position="141"/>
    </location>
</feature>
<dbReference type="PROSITE" id="PS00470">
    <property type="entry name" value="IDH_IMDH"/>
    <property type="match status" value="1"/>
</dbReference>
<evidence type="ECO:0000256" key="3">
    <source>
        <dbReference type="ARBA" id="ARBA00004762"/>
    </source>
</evidence>
<evidence type="ECO:0000313" key="18">
    <source>
        <dbReference type="EMBL" id="MDQ8936926.1"/>
    </source>
</evidence>
<reference evidence="18" key="1">
    <citation type="submission" date="2023-08" db="EMBL/GenBank/DDBJ databases">
        <title>Emergence of clinically-relevant ST2 carbapenem-resistant Acinetobacter baumannii strains in hospital sewages in Zhejiang, East of China.</title>
        <authorList>
            <person name="Kaichao C."/>
            <person name="Zhang R."/>
        </authorList>
    </citation>
    <scope>NUCLEOTIDE SEQUENCE</scope>
    <source>
        <strain evidence="18">M-RB-37</strain>
    </source>
</reference>
<keyword evidence="8 15" id="KW-0479">Metal-binding</keyword>
<evidence type="ECO:0000256" key="6">
    <source>
        <dbReference type="ARBA" id="ARBA00022430"/>
    </source>
</evidence>
<keyword evidence="15" id="KW-0963">Cytoplasm</keyword>
<keyword evidence="7 15" id="KW-0028">Amino-acid biosynthesis</keyword>
<dbReference type="InterPro" id="IPR004429">
    <property type="entry name" value="Isopropylmalate_DH"/>
</dbReference>
<dbReference type="HAMAP" id="MF_01033">
    <property type="entry name" value="LeuB_type1"/>
    <property type="match status" value="1"/>
</dbReference>
<dbReference type="InterPro" id="IPR024084">
    <property type="entry name" value="IsoPropMal-DH-like_dom"/>
</dbReference>
<evidence type="ECO:0000256" key="2">
    <source>
        <dbReference type="ARBA" id="ARBA00001936"/>
    </source>
</evidence>
<keyword evidence="10 15" id="KW-0560">Oxidoreductase</keyword>
<keyword evidence="11 15" id="KW-0520">NAD</keyword>
<dbReference type="EC" id="1.1.1.85" evidence="15"/>
<feature type="binding site" evidence="15">
    <location>
        <position position="253"/>
    </location>
    <ligand>
        <name>Mg(2+)</name>
        <dbReference type="ChEBI" id="CHEBI:18420"/>
    </ligand>
</feature>
<comment type="catalytic activity">
    <reaction evidence="1 15 16">
        <text>(2R,3S)-3-isopropylmalate + NAD(+) = 4-methyl-2-oxopentanoate + CO2 + NADH</text>
        <dbReference type="Rhea" id="RHEA:32271"/>
        <dbReference type="ChEBI" id="CHEBI:16526"/>
        <dbReference type="ChEBI" id="CHEBI:17865"/>
        <dbReference type="ChEBI" id="CHEBI:35121"/>
        <dbReference type="ChEBI" id="CHEBI:57540"/>
        <dbReference type="ChEBI" id="CHEBI:57945"/>
        <dbReference type="EC" id="1.1.1.85"/>
    </reaction>
</comment>
<dbReference type="GO" id="GO:0009098">
    <property type="term" value="P:L-leucine biosynthetic process"/>
    <property type="evidence" value="ECO:0007669"/>
    <property type="project" value="UniProtKB-UniRule"/>
</dbReference>
<dbReference type="GO" id="GO:0005829">
    <property type="term" value="C:cytosol"/>
    <property type="evidence" value="ECO:0007669"/>
    <property type="project" value="TreeGrafter"/>
</dbReference>
<feature type="site" description="Important for catalysis" evidence="15">
    <location>
        <position position="192"/>
    </location>
</feature>
<protein>
    <recommendedName>
        <fullName evidence="15">3-isopropylmalate dehydrogenase</fullName>
        <ecNumber evidence="15">1.1.1.85</ecNumber>
    </recommendedName>
    <alternativeName>
        <fullName evidence="15">3-IPM-DH</fullName>
    </alternativeName>
    <alternativeName>
        <fullName evidence="15">Beta-IPM dehydrogenase</fullName>
        <shortName evidence="15">IMDH</shortName>
    </alternativeName>
</protein>
<feature type="binding site" evidence="15">
    <location>
        <position position="249"/>
    </location>
    <ligand>
        <name>Mg(2+)</name>
        <dbReference type="ChEBI" id="CHEBI:18420"/>
    </ligand>
</feature>